<gene>
    <name evidence="6" type="ORF">F5972_29855</name>
</gene>
<dbReference type="InterPro" id="IPR050109">
    <property type="entry name" value="HTH-type_TetR-like_transc_reg"/>
</dbReference>
<dbReference type="PRINTS" id="PR00455">
    <property type="entry name" value="HTHTETR"/>
</dbReference>
<comment type="caution">
    <text evidence="6">The sequence shown here is derived from an EMBL/GenBank/DDBJ whole genome shotgun (WGS) entry which is preliminary data.</text>
</comment>
<dbReference type="PROSITE" id="PS50977">
    <property type="entry name" value="HTH_TETR_2"/>
    <property type="match status" value="1"/>
</dbReference>
<evidence type="ECO:0000256" key="1">
    <source>
        <dbReference type="ARBA" id="ARBA00023015"/>
    </source>
</evidence>
<dbReference type="SUPFAM" id="SSF48498">
    <property type="entry name" value="Tetracyclin repressor-like, C-terminal domain"/>
    <property type="match status" value="1"/>
</dbReference>
<dbReference type="Pfam" id="PF00440">
    <property type="entry name" value="TetR_N"/>
    <property type="match status" value="1"/>
</dbReference>
<keyword evidence="3" id="KW-0804">Transcription</keyword>
<protein>
    <submittedName>
        <fullName evidence="6">TetR/AcrR family transcriptional regulator</fullName>
    </submittedName>
</protein>
<reference evidence="6 7" key="1">
    <citation type="submission" date="2019-09" db="EMBL/GenBank/DDBJ databases">
        <title>Screening of Novel Bioactive Compounds from Soil-Associated.</title>
        <authorList>
            <person name="Gong X."/>
        </authorList>
    </citation>
    <scope>NUCLEOTIDE SEQUENCE [LARGE SCALE GENOMIC DNA]</scope>
    <source>
        <strain evidence="6 7">Gxj-6</strain>
    </source>
</reference>
<dbReference type="EMBL" id="VYTZ01000014">
    <property type="protein sequence ID" value="KAA9374810.1"/>
    <property type="molecule type" value="Genomic_DNA"/>
</dbReference>
<dbReference type="GO" id="GO:0000976">
    <property type="term" value="F:transcription cis-regulatory region binding"/>
    <property type="evidence" value="ECO:0007669"/>
    <property type="project" value="TreeGrafter"/>
</dbReference>
<dbReference type="PANTHER" id="PTHR30055">
    <property type="entry name" value="HTH-TYPE TRANSCRIPTIONAL REGULATOR RUTR"/>
    <property type="match status" value="1"/>
</dbReference>
<feature type="domain" description="HTH tetR-type" evidence="5">
    <location>
        <begin position="23"/>
        <end position="83"/>
    </location>
</feature>
<dbReference type="SUPFAM" id="SSF46689">
    <property type="entry name" value="Homeodomain-like"/>
    <property type="match status" value="1"/>
</dbReference>
<name>A0A5J5JUS7_9ACTN</name>
<evidence type="ECO:0000256" key="3">
    <source>
        <dbReference type="ARBA" id="ARBA00023163"/>
    </source>
</evidence>
<dbReference type="InterPro" id="IPR001647">
    <property type="entry name" value="HTH_TetR"/>
</dbReference>
<evidence type="ECO:0000256" key="4">
    <source>
        <dbReference type="PROSITE-ProRule" id="PRU00335"/>
    </source>
</evidence>
<proteinExistence type="predicted"/>
<sequence>MPSQRFFPRIHPSEGRVAQDRAVQTRALVLAAAAEEFAAHGYDGTKLLNVVERTSMTKGALYGHFSSKEELAATLIEEAGDELVARAERRAEDAAALLALRETMLDLTRHLRRDPLARSALRLAVEAPQLDRRALGLVERISRSLARAVARAHAESRVMGRHPPDTVARLLISLFFEIPHPAPRDDADAAQRFDDLWTAVSGPREGGSDTD</sequence>
<evidence type="ECO:0000259" key="5">
    <source>
        <dbReference type="PROSITE" id="PS50977"/>
    </source>
</evidence>
<keyword evidence="1" id="KW-0805">Transcription regulation</keyword>
<keyword evidence="7" id="KW-1185">Reference proteome</keyword>
<evidence type="ECO:0000256" key="2">
    <source>
        <dbReference type="ARBA" id="ARBA00023125"/>
    </source>
</evidence>
<dbReference type="PANTHER" id="PTHR30055:SF234">
    <property type="entry name" value="HTH-TYPE TRANSCRIPTIONAL REGULATOR BETI"/>
    <property type="match status" value="1"/>
</dbReference>
<dbReference type="GO" id="GO:0003700">
    <property type="term" value="F:DNA-binding transcription factor activity"/>
    <property type="evidence" value="ECO:0007669"/>
    <property type="project" value="TreeGrafter"/>
</dbReference>
<keyword evidence="2 4" id="KW-0238">DNA-binding</keyword>
<dbReference type="Gene3D" id="1.10.357.10">
    <property type="entry name" value="Tetracycline Repressor, domain 2"/>
    <property type="match status" value="1"/>
</dbReference>
<dbReference type="InterPro" id="IPR009057">
    <property type="entry name" value="Homeodomain-like_sf"/>
</dbReference>
<organism evidence="6 7">
    <name type="scientific">Microbispora cellulosiformans</name>
    <dbReference type="NCBI Taxonomy" id="2614688"/>
    <lineage>
        <taxon>Bacteria</taxon>
        <taxon>Bacillati</taxon>
        <taxon>Actinomycetota</taxon>
        <taxon>Actinomycetes</taxon>
        <taxon>Streptosporangiales</taxon>
        <taxon>Streptosporangiaceae</taxon>
        <taxon>Microbispora</taxon>
    </lineage>
</organism>
<dbReference type="AlphaFoldDB" id="A0A5J5JUS7"/>
<evidence type="ECO:0000313" key="6">
    <source>
        <dbReference type="EMBL" id="KAA9374810.1"/>
    </source>
</evidence>
<dbReference type="InterPro" id="IPR036271">
    <property type="entry name" value="Tet_transcr_reg_TetR-rel_C_sf"/>
</dbReference>
<accession>A0A5J5JUS7</accession>
<feature type="DNA-binding region" description="H-T-H motif" evidence="4">
    <location>
        <begin position="46"/>
        <end position="65"/>
    </location>
</feature>
<evidence type="ECO:0000313" key="7">
    <source>
        <dbReference type="Proteomes" id="UP000327011"/>
    </source>
</evidence>
<dbReference type="Proteomes" id="UP000327011">
    <property type="component" value="Unassembled WGS sequence"/>
</dbReference>